<feature type="region of interest" description="Disordered" evidence="1">
    <location>
        <begin position="314"/>
        <end position="340"/>
    </location>
</feature>
<gene>
    <name evidence="2" type="ORF">FIBSPDRAFT_949270</name>
</gene>
<evidence type="ECO:0000313" key="3">
    <source>
        <dbReference type="Proteomes" id="UP000076532"/>
    </source>
</evidence>
<dbReference type="Proteomes" id="UP000076532">
    <property type="component" value="Unassembled WGS sequence"/>
</dbReference>
<sequence length="349" mass="38938">MKAPKISEPHKYAGSPSHDDFLDWLGEFLIWLKCHYICGPANDGVRTTFLGLYVTGTVADWYLTEINNPTRHYDPTLRIQDVICLMHKQFVRTVTANSAVVRYHTVRYAVIDGIEGLFYKLDRAAEHMIERPSDYEFKYRLFNCLPRWLHDKLKDRNILPEYSTLEDLQENARQLEENSLQQYEGVGDIARTPATPATNPATAARANILSRPAAAAHPAAVIANHGRASVPTTARPAAPAQSRGPMAPRPARPARDTSTMMCSSCGEVGHISSEQSCKNYEVNRARLHAQREMHPDDDDAAEDLLIVVESEEYTPTWGGSQYDSDPEPDAIALGDDTGDGTRIGAMHFE</sequence>
<accession>A0A166Q2N4</accession>
<feature type="region of interest" description="Disordered" evidence="1">
    <location>
        <begin position="226"/>
        <end position="258"/>
    </location>
</feature>
<evidence type="ECO:0000256" key="1">
    <source>
        <dbReference type="SAM" id="MobiDB-lite"/>
    </source>
</evidence>
<dbReference type="OrthoDB" id="3060267at2759"/>
<dbReference type="EMBL" id="KV417513">
    <property type="protein sequence ID" value="KZP26694.1"/>
    <property type="molecule type" value="Genomic_DNA"/>
</dbReference>
<proteinExistence type="predicted"/>
<reference evidence="2 3" key="1">
    <citation type="journal article" date="2016" name="Mol. Biol. Evol.">
        <title>Comparative Genomics of Early-Diverging Mushroom-Forming Fungi Provides Insights into the Origins of Lignocellulose Decay Capabilities.</title>
        <authorList>
            <person name="Nagy L.G."/>
            <person name="Riley R."/>
            <person name="Tritt A."/>
            <person name="Adam C."/>
            <person name="Daum C."/>
            <person name="Floudas D."/>
            <person name="Sun H."/>
            <person name="Yadav J.S."/>
            <person name="Pangilinan J."/>
            <person name="Larsson K.H."/>
            <person name="Matsuura K."/>
            <person name="Barry K."/>
            <person name="Labutti K."/>
            <person name="Kuo R."/>
            <person name="Ohm R.A."/>
            <person name="Bhattacharya S.S."/>
            <person name="Shirouzu T."/>
            <person name="Yoshinaga Y."/>
            <person name="Martin F.M."/>
            <person name="Grigoriev I.V."/>
            <person name="Hibbett D.S."/>
        </authorList>
    </citation>
    <scope>NUCLEOTIDE SEQUENCE [LARGE SCALE GENOMIC DNA]</scope>
    <source>
        <strain evidence="2 3">CBS 109695</strain>
    </source>
</reference>
<dbReference type="STRING" id="436010.A0A166Q2N4"/>
<dbReference type="AlphaFoldDB" id="A0A166Q2N4"/>
<keyword evidence="3" id="KW-1185">Reference proteome</keyword>
<evidence type="ECO:0008006" key="4">
    <source>
        <dbReference type="Google" id="ProtNLM"/>
    </source>
</evidence>
<name>A0A166Q2N4_9AGAM</name>
<protein>
    <recommendedName>
        <fullName evidence="4">CCHC-type domain-containing protein</fullName>
    </recommendedName>
</protein>
<organism evidence="2 3">
    <name type="scientific">Athelia psychrophila</name>
    <dbReference type="NCBI Taxonomy" id="1759441"/>
    <lineage>
        <taxon>Eukaryota</taxon>
        <taxon>Fungi</taxon>
        <taxon>Dikarya</taxon>
        <taxon>Basidiomycota</taxon>
        <taxon>Agaricomycotina</taxon>
        <taxon>Agaricomycetes</taxon>
        <taxon>Agaricomycetidae</taxon>
        <taxon>Atheliales</taxon>
        <taxon>Atheliaceae</taxon>
        <taxon>Athelia</taxon>
    </lineage>
</organism>
<evidence type="ECO:0000313" key="2">
    <source>
        <dbReference type="EMBL" id="KZP26694.1"/>
    </source>
</evidence>